<organism evidence="1 2">
    <name type="scientific">Coptotermes formosanus</name>
    <name type="common">Formosan subterranean termite</name>
    <dbReference type="NCBI Taxonomy" id="36987"/>
    <lineage>
        <taxon>Eukaryota</taxon>
        <taxon>Metazoa</taxon>
        <taxon>Ecdysozoa</taxon>
        <taxon>Arthropoda</taxon>
        <taxon>Hexapoda</taxon>
        <taxon>Insecta</taxon>
        <taxon>Pterygota</taxon>
        <taxon>Neoptera</taxon>
        <taxon>Polyneoptera</taxon>
        <taxon>Dictyoptera</taxon>
        <taxon>Blattodea</taxon>
        <taxon>Blattoidea</taxon>
        <taxon>Termitoidae</taxon>
        <taxon>Rhinotermitidae</taxon>
        <taxon>Coptotermes</taxon>
    </lineage>
</organism>
<keyword evidence="2" id="KW-1185">Reference proteome</keyword>
<feature type="non-terminal residue" evidence="1">
    <location>
        <position position="112"/>
    </location>
</feature>
<comment type="caution">
    <text evidence="1">The sequence shown here is derived from an EMBL/GenBank/DDBJ whole genome shotgun (WGS) entry which is preliminary data.</text>
</comment>
<reference evidence="2" key="1">
    <citation type="submission" date="2020-01" db="EMBL/GenBank/DDBJ databases">
        <title>Draft genome sequence of the Termite Coptotermes fromosanus.</title>
        <authorList>
            <person name="Itakura S."/>
            <person name="Yosikawa Y."/>
            <person name="Umezawa K."/>
        </authorList>
    </citation>
    <scope>NUCLEOTIDE SEQUENCE [LARGE SCALE GENOMIC DNA]</scope>
</reference>
<evidence type="ECO:0000313" key="1">
    <source>
        <dbReference type="EMBL" id="GFG33724.1"/>
    </source>
</evidence>
<proteinExistence type="predicted"/>
<dbReference type="AlphaFoldDB" id="A0A6L2PN21"/>
<dbReference type="EMBL" id="BLKM01011618">
    <property type="protein sequence ID" value="GFG33724.1"/>
    <property type="molecule type" value="Genomic_DNA"/>
</dbReference>
<evidence type="ECO:0000313" key="2">
    <source>
        <dbReference type="Proteomes" id="UP000502823"/>
    </source>
</evidence>
<name>A0A6L2PN21_COPFO</name>
<feature type="non-terminal residue" evidence="1">
    <location>
        <position position="1"/>
    </location>
</feature>
<gene>
    <name evidence="1" type="ORF">Cfor_10883</name>
</gene>
<dbReference type="OrthoDB" id="6612291at2759"/>
<dbReference type="Proteomes" id="UP000502823">
    <property type="component" value="Unassembled WGS sequence"/>
</dbReference>
<sequence length="112" mass="12516">GRDEEEQRSFEGLRYTNNTNPFLNEFQKEFRTVIENSKRLKGCAKNVSQGDEGEPSCQNIGFSGIPVLLSYAVNIMISEGVSMEPYLATLLLGVVKILFETAAGFVQNRQVH</sequence>
<dbReference type="InParanoid" id="A0A6L2PN21"/>
<protein>
    <submittedName>
        <fullName evidence="1">Uncharacterized protein</fullName>
    </submittedName>
</protein>
<accession>A0A6L2PN21</accession>